<dbReference type="Proteomes" id="UP000533637">
    <property type="component" value="Unassembled WGS sequence"/>
</dbReference>
<protein>
    <submittedName>
        <fullName evidence="10">Membrane associated rhomboid family serine protease</fullName>
    </submittedName>
</protein>
<dbReference type="SUPFAM" id="SSF144091">
    <property type="entry name" value="Rhomboid-like"/>
    <property type="match status" value="1"/>
</dbReference>
<feature type="transmembrane region" description="Helical" evidence="7">
    <location>
        <begin position="107"/>
        <end position="126"/>
    </location>
</feature>
<dbReference type="Pfam" id="PF01694">
    <property type="entry name" value="Rhomboid"/>
    <property type="match status" value="1"/>
</dbReference>
<keyword evidence="11" id="KW-1185">Reference proteome</keyword>
<keyword evidence="3 7" id="KW-0812">Transmembrane</keyword>
<proteinExistence type="inferred from homology"/>
<feature type="domain" description="Peptidase S54 rhomboid" evidence="8">
    <location>
        <begin position="66"/>
        <end position="210"/>
    </location>
</feature>
<evidence type="ECO:0000256" key="7">
    <source>
        <dbReference type="SAM" id="Phobius"/>
    </source>
</evidence>
<evidence type="ECO:0000256" key="2">
    <source>
        <dbReference type="ARBA" id="ARBA00009045"/>
    </source>
</evidence>
<feature type="transmembrane region" description="Helical" evidence="7">
    <location>
        <begin position="168"/>
        <end position="187"/>
    </location>
</feature>
<feature type="transmembrane region" description="Helical" evidence="7">
    <location>
        <begin position="193"/>
        <end position="210"/>
    </location>
</feature>
<dbReference type="GO" id="GO:0006508">
    <property type="term" value="P:proteolysis"/>
    <property type="evidence" value="ECO:0007669"/>
    <property type="project" value="UniProtKB-KW"/>
</dbReference>
<comment type="caution">
    <text evidence="10">The sequence shown here is derived from an EMBL/GenBank/DDBJ whole genome shotgun (WGS) entry which is preliminary data.</text>
</comment>
<evidence type="ECO:0000256" key="4">
    <source>
        <dbReference type="ARBA" id="ARBA00022801"/>
    </source>
</evidence>
<evidence type="ECO:0000256" key="6">
    <source>
        <dbReference type="ARBA" id="ARBA00023136"/>
    </source>
</evidence>
<dbReference type="Gene3D" id="1.20.1540.10">
    <property type="entry name" value="Rhomboid-like"/>
    <property type="match status" value="1"/>
</dbReference>
<dbReference type="GO" id="GO:0008233">
    <property type="term" value="F:peptidase activity"/>
    <property type="evidence" value="ECO:0007669"/>
    <property type="project" value="UniProtKB-KW"/>
</dbReference>
<evidence type="ECO:0000259" key="9">
    <source>
        <dbReference type="Pfam" id="PF20216"/>
    </source>
</evidence>
<gene>
    <name evidence="10" type="ORF">GGQ57_000420</name>
</gene>
<keyword evidence="10" id="KW-0645">Protease</keyword>
<evidence type="ECO:0000256" key="5">
    <source>
        <dbReference type="ARBA" id="ARBA00022989"/>
    </source>
</evidence>
<feature type="transmembrane region" description="Helical" evidence="7">
    <location>
        <begin position="79"/>
        <end position="100"/>
    </location>
</feature>
<evidence type="ECO:0000256" key="3">
    <source>
        <dbReference type="ARBA" id="ARBA00022692"/>
    </source>
</evidence>
<keyword evidence="5 7" id="KW-1133">Transmembrane helix</keyword>
<evidence type="ECO:0000313" key="10">
    <source>
        <dbReference type="EMBL" id="MBB4620546.1"/>
    </source>
</evidence>
<comment type="similarity">
    <text evidence="2">Belongs to the peptidase S54 family.</text>
</comment>
<evidence type="ECO:0000256" key="1">
    <source>
        <dbReference type="ARBA" id="ARBA00004141"/>
    </source>
</evidence>
<organism evidence="10 11">
    <name type="scientific">Parabacteroides faecis</name>
    <dbReference type="NCBI Taxonomy" id="1217282"/>
    <lineage>
        <taxon>Bacteria</taxon>
        <taxon>Pseudomonadati</taxon>
        <taxon>Bacteroidota</taxon>
        <taxon>Bacteroidia</taxon>
        <taxon>Bacteroidales</taxon>
        <taxon>Tannerellaceae</taxon>
        <taxon>Parabacteroides</taxon>
    </lineage>
</organism>
<dbReference type="Pfam" id="PF20216">
    <property type="entry name" value="DUF6576"/>
    <property type="match status" value="1"/>
</dbReference>
<evidence type="ECO:0000313" key="11">
    <source>
        <dbReference type="Proteomes" id="UP000533637"/>
    </source>
</evidence>
<dbReference type="RefSeq" id="WP_183668666.1">
    <property type="nucleotide sequence ID" value="NZ_BMPB01000010.1"/>
</dbReference>
<dbReference type="InterPro" id="IPR050925">
    <property type="entry name" value="Rhomboid_protease_S54"/>
</dbReference>
<evidence type="ECO:0000259" key="8">
    <source>
        <dbReference type="Pfam" id="PF01694"/>
    </source>
</evidence>
<dbReference type="PANTHER" id="PTHR43731:SF14">
    <property type="entry name" value="PRESENILIN-ASSOCIATED RHOMBOID-LIKE PROTEIN, MITOCHONDRIAL"/>
    <property type="match status" value="1"/>
</dbReference>
<dbReference type="InterPro" id="IPR022764">
    <property type="entry name" value="Peptidase_S54_rhomboid_dom"/>
</dbReference>
<comment type="subcellular location">
    <subcellularLocation>
        <location evidence="1">Membrane</location>
        <topology evidence="1">Multi-pass membrane protein</topology>
    </subcellularLocation>
</comment>
<accession>A0ABR6KGJ4</accession>
<sequence>MESIFTNLKNTFRTGNILAKLIYINVGLFILIRLLGVIFLLFNVPGIPFLQYLQMPSSPELLMYRPWTVITYMFTHFDFLHILFNMLWLYWFGGLFLTFFSERQLGGLYLLGGIAGAVLFMLAYNIFPYFQTVASSSYLMGASASVMAIVFAVSFYRKDLEINLFLIGRIKLIYLALFTFVIDLLAITSDNAGGHIAHIGGALFGIWFAMQIQKGKDLTAPMNRVLDWVANLGKRKPKMKVTYKRAETDYEYNARKQRESADIDAILDKLKRSGYESLSADEKRQLFDASKK</sequence>
<feature type="transmembrane region" description="Helical" evidence="7">
    <location>
        <begin position="21"/>
        <end position="42"/>
    </location>
</feature>
<dbReference type="InterPro" id="IPR035952">
    <property type="entry name" value="Rhomboid-like_sf"/>
</dbReference>
<dbReference type="InterPro" id="IPR046483">
    <property type="entry name" value="DUF6576"/>
</dbReference>
<reference evidence="10 11" key="1">
    <citation type="submission" date="2020-08" db="EMBL/GenBank/DDBJ databases">
        <title>Genomic Encyclopedia of Type Strains, Phase IV (KMG-IV): sequencing the most valuable type-strain genomes for metagenomic binning, comparative biology and taxonomic classification.</title>
        <authorList>
            <person name="Goeker M."/>
        </authorList>
    </citation>
    <scope>NUCLEOTIDE SEQUENCE [LARGE SCALE GENOMIC DNA]</scope>
    <source>
        <strain evidence="10 11">DSM 102983</strain>
    </source>
</reference>
<feature type="domain" description="DUF6576" evidence="9">
    <location>
        <begin position="249"/>
        <end position="292"/>
    </location>
</feature>
<feature type="transmembrane region" description="Helical" evidence="7">
    <location>
        <begin position="138"/>
        <end position="156"/>
    </location>
</feature>
<keyword evidence="4" id="KW-0378">Hydrolase</keyword>
<name>A0ABR6KGJ4_9BACT</name>
<dbReference type="PANTHER" id="PTHR43731">
    <property type="entry name" value="RHOMBOID PROTEASE"/>
    <property type="match status" value="1"/>
</dbReference>
<keyword evidence="6 7" id="KW-0472">Membrane</keyword>
<dbReference type="EMBL" id="JACHOC010000001">
    <property type="protein sequence ID" value="MBB4620546.1"/>
    <property type="molecule type" value="Genomic_DNA"/>
</dbReference>